<dbReference type="EMBL" id="SLXL01000002">
    <property type="protein sequence ID" value="TCP26320.1"/>
    <property type="molecule type" value="Genomic_DNA"/>
</dbReference>
<organism evidence="4 5">
    <name type="scientific">Rhodovulum adriaticum</name>
    <name type="common">Rhodopseudomonas adriatica</name>
    <dbReference type="NCBI Taxonomy" id="35804"/>
    <lineage>
        <taxon>Bacteria</taxon>
        <taxon>Pseudomonadati</taxon>
        <taxon>Pseudomonadota</taxon>
        <taxon>Alphaproteobacteria</taxon>
        <taxon>Rhodobacterales</taxon>
        <taxon>Paracoccaceae</taxon>
        <taxon>Rhodovulum</taxon>
    </lineage>
</organism>
<evidence type="ECO:0000313" key="5">
    <source>
        <dbReference type="Proteomes" id="UP000295733"/>
    </source>
</evidence>
<keyword evidence="4" id="KW-0489">Methyltransferase</keyword>
<proteinExistence type="predicted"/>
<keyword evidence="5" id="KW-1185">Reference proteome</keyword>
<feature type="domain" description="TRM5/TYW2-like methyltransferase" evidence="3">
    <location>
        <begin position="43"/>
        <end position="104"/>
    </location>
</feature>
<keyword evidence="2" id="KW-0949">S-adenosyl-L-methionine</keyword>
<evidence type="ECO:0000259" key="3">
    <source>
        <dbReference type="Pfam" id="PF02475"/>
    </source>
</evidence>
<comment type="caution">
    <text evidence="4">The sequence shown here is derived from an EMBL/GenBank/DDBJ whole genome shotgun (WGS) entry which is preliminary data.</text>
</comment>
<dbReference type="CDD" id="cd02440">
    <property type="entry name" value="AdoMet_MTases"/>
    <property type="match status" value="1"/>
</dbReference>
<dbReference type="InterPro" id="IPR056743">
    <property type="entry name" value="TRM5-TYW2-like_MTfase"/>
</dbReference>
<accession>A0A4R2NW88</accession>
<dbReference type="Gene3D" id="3.40.50.150">
    <property type="entry name" value="Vaccinia Virus protein VP39"/>
    <property type="match status" value="1"/>
</dbReference>
<dbReference type="SUPFAM" id="SSF53335">
    <property type="entry name" value="S-adenosyl-L-methionine-dependent methyltransferases"/>
    <property type="match status" value="1"/>
</dbReference>
<dbReference type="GO" id="GO:0032259">
    <property type="term" value="P:methylation"/>
    <property type="evidence" value="ECO:0007669"/>
    <property type="project" value="UniProtKB-KW"/>
</dbReference>
<dbReference type="InterPro" id="IPR006342">
    <property type="entry name" value="FkbM_mtfrase"/>
</dbReference>
<reference evidence="4 5" key="1">
    <citation type="submission" date="2019-03" db="EMBL/GenBank/DDBJ databases">
        <title>Genomic Encyclopedia of Type Strains, Phase IV (KMG-IV): sequencing the most valuable type-strain genomes for metagenomic binning, comparative biology and taxonomic classification.</title>
        <authorList>
            <person name="Goeker M."/>
        </authorList>
    </citation>
    <scope>NUCLEOTIDE SEQUENCE [LARGE SCALE GENOMIC DNA]</scope>
    <source>
        <strain evidence="4 5">DSM 2781</strain>
    </source>
</reference>
<dbReference type="GO" id="GO:0008168">
    <property type="term" value="F:methyltransferase activity"/>
    <property type="evidence" value="ECO:0007669"/>
    <property type="project" value="UniProtKB-KW"/>
</dbReference>
<keyword evidence="1 4" id="KW-0808">Transferase</keyword>
<dbReference type="NCBIfam" id="TIGR01444">
    <property type="entry name" value="fkbM_fam"/>
    <property type="match status" value="1"/>
</dbReference>
<dbReference type="AlphaFoldDB" id="A0A4R2NW88"/>
<evidence type="ECO:0000313" key="4">
    <source>
        <dbReference type="EMBL" id="TCP26320.1"/>
    </source>
</evidence>
<dbReference type="Proteomes" id="UP000295733">
    <property type="component" value="Unassembled WGS sequence"/>
</dbReference>
<protein>
    <submittedName>
        <fullName evidence="4">FkbM family methyltransferase</fullName>
    </submittedName>
</protein>
<dbReference type="InterPro" id="IPR029063">
    <property type="entry name" value="SAM-dependent_MTases_sf"/>
</dbReference>
<dbReference type="RefSeq" id="WP_132600162.1">
    <property type="nucleotide sequence ID" value="NZ_NRRP01000025.1"/>
</dbReference>
<dbReference type="Pfam" id="PF02475">
    <property type="entry name" value="TRM5-TYW2_MTfase"/>
    <property type="match status" value="1"/>
</dbReference>
<sequence length="237" mass="26125">MPDDTEMDMIQSHGLLFPDDPAIMTDRLRTLLTRGHYEDSEARALKTFIGANSSIVELGAGIGFISTSAIRHHKARKVTCIEANPLLCDYIRRVHRLNGVTDSTVINAIALPGQPSDLPATLPFYVADPFWSSAMEPPKNLPSERVDVATVSLDQVLADAQADALICDIEGGEGTLFDDLDLGPVRHVLVELHTNRIKPAGVVNLFEAMHRHGFFYHQQASSHGVVLFKKFRPARPH</sequence>
<dbReference type="OrthoDB" id="456767at2"/>
<evidence type="ECO:0000256" key="1">
    <source>
        <dbReference type="ARBA" id="ARBA00022679"/>
    </source>
</evidence>
<name>A0A4R2NW88_RHOAD</name>
<evidence type="ECO:0000256" key="2">
    <source>
        <dbReference type="ARBA" id="ARBA00022691"/>
    </source>
</evidence>
<gene>
    <name evidence="4" type="ORF">EV656_102285</name>
</gene>